<dbReference type="Proteomes" id="UP000053144">
    <property type="component" value="Chromosome 7"/>
</dbReference>
<evidence type="ECO:0000256" key="1">
    <source>
        <dbReference type="SAM" id="MobiDB-lite"/>
    </source>
</evidence>
<accession>A0A0L9UVG1</accession>
<evidence type="ECO:0000313" key="3">
    <source>
        <dbReference type="Proteomes" id="UP000053144"/>
    </source>
</evidence>
<dbReference type="AlphaFoldDB" id="A0A0L9UVG1"/>
<feature type="region of interest" description="Disordered" evidence="1">
    <location>
        <begin position="82"/>
        <end position="122"/>
    </location>
</feature>
<proteinExistence type="predicted"/>
<dbReference type="Gramene" id="KOM46557">
    <property type="protein sequence ID" value="KOM46557"/>
    <property type="gene ID" value="LR48_Vigan07g026100"/>
</dbReference>
<protein>
    <submittedName>
        <fullName evidence="2">Uncharacterized protein</fullName>
    </submittedName>
</protein>
<evidence type="ECO:0000313" key="2">
    <source>
        <dbReference type="EMBL" id="KOM46557.1"/>
    </source>
</evidence>
<reference evidence="3" key="1">
    <citation type="journal article" date="2015" name="Proc. Natl. Acad. Sci. U.S.A.">
        <title>Genome sequencing of adzuki bean (Vigna angularis) provides insight into high starch and low fat accumulation and domestication.</title>
        <authorList>
            <person name="Yang K."/>
            <person name="Tian Z."/>
            <person name="Chen C."/>
            <person name="Luo L."/>
            <person name="Zhao B."/>
            <person name="Wang Z."/>
            <person name="Yu L."/>
            <person name="Li Y."/>
            <person name="Sun Y."/>
            <person name="Li W."/>
            <person name="Chen Y."/>
            <person name="Li Y."/>
            <person name="Zhang Y."/>
            <person name="Ai D."/>
            <person name="Zhao J."/>
            <person name="Shang C."/>
            <person name="Ma Y."/>
            <person name="Wu B."/>
            <person name="Wang M."/>
            <person name="Gao L."/>
            <person name="Sun D."/>
            <person name="Zhang P."/>
            <person name="Guo F."/>
            <person name="Wang W."/>
            <person name="Li Y."/>
            <person name="Wang J."/>
            <person name="Varshney R.K."/>
            <person name="Wang J."/>
            <person name="Ling H.Q."/>
            <person name="Wan P."/>
        </authorList>
    </citation>
    <scope>NUCLEOTIDE SEQUENCE</scope>
    <source>
        <strain evidence="3">cv. Jingnong 6</strain>
    </source>
</reference>
<dbReference type="EMBL" id="CM003377">
    <property type="protein sequence ID" value="KOM46557.1"/>
    <property type="molecule type" value="Genomic_DNA"/>
</dbReference>
<feature type="region of interest" description="Disordered" evidence="1">
    <location>
        <begin position="1"/>
        <end position="29"/>
    </location>
</feature>
<organism evidence="2 3">
    <name type="scientific">Phaseolus angularis</name>
    <name type="common">Azuki bean</name>
    <name type="synonym">Vigna angularis</name>
    <dbReference type="NCBI Taxonomy" id="3914"/>
    <lineage>
        <taxon>Eukaryota</taxon>
        <taxon>Viridiplantae</taxon>
        <taxon>Streptophyta</taxon>
        <taxon>Embryophyta</taxon>
        <taxon>Tracheophyta</taxon>
        <taxon>Spermatophyta</taxon>
        <taxon>Magnoliopsida</taxon>
        <taxon>eudicotyledons</taxon>
        <taxon>Gunneridae</taxon>
        <taxon>Pentapetalae</taxon>
        <taxon>rosids</taxon>
        <taxon>fabids</taxon>
        <taxon>Fabales</taxon>
        <taxon>Fabaceae</taxon>
        <taxon>Papilionoideae</taxon>
        <taxon>50 kb inversion clade</taxon>
        <taxon>NPAAA clade</taxon>
        <taxon>indigoferoid/millettioid clade</taxon>
        <taxon>Phaseoleae</taxon>
        <taxon>Vigna</taxon>
    </lineage>
</organism>
<feature type="compositionally biased region" description="Basic and acidic residues" evidence="1">
    <location>
        <begin position="100"/>
        <end position="114"/>
    </location>
</feature>
<sequence length="122" mass="13787">MEPEEKEDSTREGSEPVGEDQVLDGSLQENSADRAFVQIDEPNWTFVQVDRPLFVEHLLASSGWFSLRHCWRTSKPDRTVYKRKNTERASSSSLPPSAHIHTDDHCNDKDECTKPDTTGNAG</sequence>
<gene>
    <name evidence="2" type="ORF">LR48_Vigan07g026100</name>
</gene>
<name>A0A0L9UVG1_PHAAN</name>